<accession>A0A1J5S169</accession>
<feature type="transmembrane region" description="Helical" evidence="1">
    <location>
        <begin position="174"/>
        <end position="204"/>
    </location>
</feature>
<name>A0A1J5S169_9ZZZZ</name>
<dbReference type="AlphaFoldDB" id="A0A1J5S169"/>
<gene>
    <name evidence="2" type="ORF">GALL_224840</name>
</gene>
<protein>
    <recommendedName>
        <fullName evidence="3">Membrane-anchored protein</fullName>
    </recommendedName>
</protein>
<organism evidence="2">
    <name type="scientific">mine drainage metagenome</name>
    <dbReference type="NCBI Taxonomy" id="410659"/>
    <lineage>
        <taxon>unclassified sequences</taxon>
        <taxon>metagenomes</taxon>
        <taxon>ecological metagenomes</taxon>
    </lineage>
</organism>
<evidence type="ECO:0008006" key="3">
    <source>
        <dbReference type="Google" id="ProtNLM"/>
    </source>
</evidence>
<feature type="transmembrane region" description="Helical" evidence="1">
    <location>
        <begin position="21"/>
        <end position="41"/>
    </location>
</feature>
<sequence length="263" mass="28641">MKPITRDGAMQMLNKVPEVTLYFWIIKIMATTVGETAADFLNLNLGFGLSGTSLVTSALLAVFLFVQFRAKKYVPWRYWTTVVLISVVGTLITDNLVDNFGVALETTTMAFSLALLATFAAWYASEKTLSIHSIFTKKRELFYWAAILFTFALGTAAGDLAAEGLKLGYADSTMIFAAMIGAVTLAYFLFRANAIMAFWLAYILTRPLGASLGDYLSQPLANGGLGLGAMVTSMIFLATILGLVVYLSLSRKDMPSPLVIEAR</sequence>
<keyword evidence="1" id="KW-0472">Membrane</keyword>
<feature type="transmembrane region" description="Helical" evidence="1">
    <location>
        <begin position="141"/>
        <end position="162"/>
    </location>
</feature>
<dbReference type="Pfam" id="PF03988">
    <property type="entry name" value="DUF347"/>
    <property type="match status" value="4"/>
</dbReference>
<dbReference type="EMBL" id="MLJW01000165">
    <property type="protein sequence ID" value="OIQ95515.1"/>
    <property type="molecule type" value="Genomic_DNA"/>
</dbReference>
<feature type="transmembrane region" description="Helical" evidence="1">
    <location>
        <begin position="225"/>
        <end position="249"/>
    </location>
</feature>
<feature type="transmembrane region" description="Helical" evidence="1">
    <location>
        <begin position="78"/>
        <end position="97"/>
    </location>
</feature>
<proteinExistence type="predicted"/>
<keyword evidence="1" id="KW-1133">Transmembrane helix</keyword>
<reference evidence="2" key="1">
    <citation type="submission" date="2016-10" db="EMBL/GenBank/DDBJ databases">
        <title>Sequence of Gallionella enrichment culture.</title>
        <authorList>
            <person name="Poehlein A."/>
            <person name="Muehling M."/>
            <person name="Daniel R."/>
        </authorList>
    </citation>
    <scope>NUCLEOTIDE SEQUENCE</scope>
</reference>
<dbReference type="InterPro" id="IPR007136">
    <property type="entry name" value="DUF347"/>
</dbReference>
<keyword evidence="1" id="KW-0812">Transmembrane</keyword>
<evidence type="ECO:0000256" key="1">
    <source>
        <dbReference type="SAM" id="Phobius"/>
    </source>
</evidence>
<feature type="transmembrane region" description="Helical" evidence="1">
    <location>
        <begin position="47"/>
        <end position="66"/>
    </location>
</feature>
<evidence type="ECO:0000313" key="2">
    <source>
        <dbReference type="EMBL" id="OIQ95515.1"/>
    </source>
</evidence>
<feature type="transmembrane region" description="Helical" evidence="1">
    <location>
        <begin position="109"/>
        <end position="129"/>
    </location>
</feature>
<comment type="caution">
    <text evidence="2">The sequence shown here is derived from an EMBL/GenBank/DDBJ whole genome shotgun (WGS) entry which is preliminary data.</text>
</comment>